<evidence type="ECO:0000256" key="4">
    <source>
        <dbReference type="ARBA" id="ARBA00023136"/>
    </source>
</evidence>
<dbReference type="AlphaFoldDB" id="A0A1I6U9A0"/>
<feature type="domain" description="RagB/SusD" evidence="6">
    <location>
        <begin position="288"/>
        <end position="578"/>
    </location>
</feature>
<dbReference type="RefSeq" id="WP_093366268.1">
    <property type="nucleotide sequence ID" value="NZ_FOZZ01000008.1"/>
</dbReference>
<comment type="subcellular location">
    <subcellularLocation>
        <location evidence="1">Cell outer membrane</location>
    </subcellularLocation>
</comment>
<evidence type="ECO:0000256" key="2">
    <source>
        <dbReference type="ARBA" id="ARBA00006275"/>
    </source>
</evidence>
<dbReference type="InterPro" id="IPR012944">
    <property type="entry name" value="SusD_RagB_dom"/>
</dbReference>
<dbReference type="SUPFAM" id="SSF48452">
    <property type="entry name" value="TPR-like"/>
    <property type="match status" value="1"/>
</dbReference>
<evidence type="ECO:0000256" key="3">
    <source>
        <dbReference type="ARBA" id="ARBA00022729"/>
    </source>
</evidence>
<reference evidence="7 8" key="1">
    <citation type="submission" date="2016-10" db="EMBL/GenBank/DDBJ databases">
        <authorList>
            <person name="de Groot N.N."/>
        </authorList>
    </citation>
    <scope>NUCLEOTIDE SEQUENCE [LARGE SCALE GENOMIC DNA]</scope>
    <source>
        <strain evidence="7 8">DSM 22789</strain>
    </source>
</reference>
<evidence type="ECO:0000313" key="8">
    <source>
        <dbReference type="Proteomes" id="UP000198785"/>
    </source>
</evidence>
<keyword evidence="3" id="KW-0732">Signal</keyword>
<evidence type="ECO:0000259" key="6">
    <source>
        <dbReference type="Pfam" id="PF07980"/>
    </source>
</evidence>
<protein>
    <submittedName>
        <fullName evidence="7">Starch-binding associating with outer membrane</fullName>
    </submittedName>
</protein>
<proteinExistence type="inferred from homology"/>
<dbReference type="EMBL" id="FOZZ01000008">
    <property type="protein sequence ID" value="SFS98023.1"/>
    <property type="molecule type" value="Genomic_DNA"/>
</dbReference>
<evidence type="ECO:0000313" key="7">
    <source>
        <dbReference type="EMBL" id="SFS98023.1"/>
    </source>
</evidence>
<sequence length="583" mass="66636">MKKHKIIIYAILALGLSACNDSYLERYPLSELAPENYFLTAAELENYTNAFYAELPDALAIHYNTPNQADDEARSTIASEIQGTRTTPSSGGGWAWEELRQINFFLQNSHKCTDEAARLRYDGIARFFRAYFYFEKVVRFGDVPWYDTVLELDDEGLTKARDSRKFVFEKMLEDIDFAIANAPQTKSGQRVTKWTALAFKSRMCLFEGTFRKYHGLGDWEPILQQAAAASEELMNSGIYKIYTSDPTKAYQELFIAEDAILDEIILSRQYDASVPLVHSANFYILSASYGRPGMQKSLVDSYLMADGSRFTDKPNYQTMSFYEETQNRDPRLAQTIRTPGYKRIGQSTTSVPDFATSVTGYQFIKYVLAPSYDAGQSTNDMPIFRYAETLLNYAEAKAELGTINQADLDRSVNLLRRRVEMPDMNLLAANANPDVYLKTEYPNATAGAQQGVILEIRRERRIELVKEGLRYRDLLRWKEGGRLAKPFYGMYFPGVGEYDLDNDSKIDLVIYEGTSPTRLQGVQYQKLGELVLENGTKGGRIINLPDIIKKWDENKDYYYPIPTQELQLNPQLKQNPHWEDTGI</sequence>
<dbReference type="Proteomes" id="UP000198785">
    <property type="component" value="Unassembled WGS sequence"/>
</dbReference>
<dbReference type="Gene3D" id="1.25.40.390">
    <property type="match status" value="1"/>
</dbReference>
<gene>
    <name evidence="7" type="ORF">SAMN05660206_10866</name>
</gene>
<dbReference type="GO" id="GO:0009279">
    <property type="term" value="C:cell outer membrane"/>
    <property type="evidence" value="ECO:0007669"/>
    <property type="project" value="UniProtKB-SubCell"/>
</dbReference>
<name>A0A1I6U9A0_9SPHI</name>
<keyword evidence="5" id="KW-0998">Cell outer membrane</keyword>
<evidence type="ECO:0000256" key="1">
    <source>
        <dbReference type="ARBA" id="ARBA00004442"/>
    </source>
</evidence>
<comment type="similarity">
    <text evidence="2">Belongs to the SusD family.</text>
</comment>
<dbReference type="InterPro" id="IPR041662">
    <property type="entry name" value="SusD-like_2"/>
</dbReference>
<evidence type="ECO:0000256" key="5">
    <source>
        <dbReference type="ARBA" id="ARBA00023237"/>
    </source>
</evidence>
<dbReference type="STRING" id="683125.SAMN05660206_10866"/>
<dbReference type="PROSITE" id="PS51257">
    <property type="entry name" value="PROKAR_LIPOPROTEIN"/>
    <property type="match status" value="1"/>
</dbReference>
<keyword evidence="4" id="KW-0472">Membrane</keyword>
<keyword evidence="8" id="KW-1185">Reference proteome</keyword>
<dbReference type="Pfam" id="PF07980">
    <property type="entry name" value="SusD_RagB"/>
    <property type="match status" value="1"/>
</dbReference>
<dbReference type="OrthoDB" id="5694214at2"/>
<accession>A0A1I6U9A0</accession>
<organism evidence="7 8">
    <name type="scientific">Sphingobacterium wenxiniae</name>
    <dbReference type="NCBI Taxonomy" id="683125"/>
    <lineage>
        <taxon>Bacteria</taxon>
        <taxon>Pseudomonadati</taxon>
        <taxon>Bacteroidota</taxon>
        <taxon>Sphingobacteriia</taxon>
        <taxon>Sphingobacteriales</taxon>
        <taxon>Sphingobacteriaceae</taxon>
        <taxon>Sphingobacterium</taxon>
    </lineage>
</organism>
<dbReference type="InterPro" id="IPR011990">
    <property type="entry name" value="TPR-like_helical_dom_sf"/>
</dbReference>
<dbReference type="Pfam" id="PF12771">
    <property type="entry name" value="SusD-like_2"/>
    <property type="match status" value="1"/>
</dbReference>